<protein>
    <submittedName>
        <fullName evidence="2">GNAT family N-acetyltransferase</fullName>
    </submittedName>
</protein>
<dbReference type="SUPFAM" id="SSF55729">
    <property type="entry name" value="Acyl-CoA N-acyltransferases (Nat)"/>
    <property type="match status" value="1"/>
</dbReference>
<evidence type="ECO:0000313" key="3">
    <source>
        <dbReference type="Proteomes" id="UP000653472"/>
    </source>
</evidence>
<evidence type="ECO:0000313" key="2">
    <source>
        <dbReference type="EMBL" id="NKF24015.1"/>
    </source>
</evidence>
<sequence>MRLDLEWRWYAWAELDADTLYALLRLRVDVFVVEQKCAYPELDGLDAACDHLLAREPGGKTLAYLRLLPPGLKGARPALGRLAVVAEARGQGLARALAQEGIRGAQLRHPEQDIYISAQQYLEPFYQSLGFVVDSTPYLEDGIWHVDMIKPWRR</sequence>
<evidence type="ECO:0000259" key="1">
    <source>
        <dbReference type="PROSITE" id="PS51186"/>
    </source>
</evidence>
<reference evidence="2" key="1">
    <citation type="submission" date="2020-03" db="EMBL/GenBank/DDBJ databases">
        <title>Solimonas marina sp. nov., isolated from deep seawater of the Pacific Ocean.</title>
        <authorList>
            <person name="Liu X."/>
            <person name="Lai Q."/>
            <person name="Sun F."/>
            <person name="Gai Y."/>
            <person name="Li G."/>
            <person name="Shao Z."/>
        </authorList>
    </citation>
    <scope>NUCLEOTIDE SEQUENCE</scope>
    <source>
        <strain evidence="2">C16B3</strain>
    </source>
</reference>
<accession>A0A969WFZ5</accession>
<proteinExistence type="predicted"/>
<dbReference type="CDD" id="cd04301">
    <property type="entry name" value="NAT_SF"/>
    <property type="match status" value="1"/>
</dbReference>
<dbReference type="EMBL" id="JAAVXB010000011">
    <property type="protein sequence ID" value="NKF24015.1"/>
    <property type="molecule type" value="Genomic_DNA"/>
</dbReference>
<dbReference type="AlphaFoldDB" id="A0A969WFZ5"/>
<dbReference type="PROSITE" id="PS51186">
    <property type="entry name" value="GNAT"/>
    <property type="match status" value="1"/>
</dbReference>
<dbReference type="InterPro" id="IPR000182">
    <property type="entry name" value="GNAT_dom"/>
</dbReference>
<name>A0A969WFZ5_9GAMM</name>
<gene>
    <name evidence="2" type="ORF">G7Y82_17015</name>
</gene>
<comment type="caution">
    <text evidence="2">The sequence shown here is derived from an EMBL/GenBank/DDBJ whole genome shotgun (WGS) entry which is preliminary data.</text>
</comment>
<dbReference type="GO" id="GO:0016747">
    <property type="term" value="F:acyltransferase activity, transferring groups other than amino-acyl groups"/>
    <property type="evidence" value="ECO:0007669"/>
    <property type="project" value="InterPro"/>
</dbReference>
<dbReference type="Gene3D" id="3.40.630.30">
    <property type="match status" value="1"/>
</dbReference>
<feature type="domain" description="N-acetyltransferase" evidence="1">
    <location>
        <begin position="10"/>
        <end position="153"/>
    </location>
</feature>
<organism evidence="2 3">
    <name type="scientific">Solimonas marina</name>
    <dbReference type="NCBI Taxonomy" id="2714601"/>
    <lineage>
        <taxon>Bacteria</taxon>
        <taxon>Pseudomonadati</taxon>
        <taxon>Pseudomonadota</taxon>
        <taxon>Gammaproteobacteria</taxon>
        <taxon>Nevskiales</taxon>
        <taxon>Nevskiaceae</taxon>
        <taxon>Solimonas</taxon>
    </lineage>
</organism>
<dbReference type="Pfam" id="PF13673">
    <property type="entry name" value="Acetyltransf_10"/>
    <property type="match status" value="1"/>
</dbReference>
<dbReference type="RefSeq" id="WP_168149342.1">
    <property type="nucleotide sequence ID" value="NZ_JAAVXB010000011.1"/>
</dbReference>
<dbReference type="Proteomes" id="UP000653472">
    <property type="component" value="Unassembled WGS sequence"/>
</dbReference>
<dbReference type="InterPro" id="IPR016181">
    <property type="entry name" value="Acyl_CoA_acyltransferase"/>
</dbReference>
<keyword evidence="3" id="KW-1185">Reference proteome</keyword>